<feature type="transmembrane region" description="Helical" evidence="8">
    <location>
        <begin position="32"/>
        <end position="56"/>
    </location>
</feature>
<evidence type="ECO:0000313" key="11">
    <source>
        <dbReference type="Proteomes" id="UP000010471"/>
    </source>
</evidence>
<evidence type="ECO:0000256" key="5">
    <source>
        <dbReference type="ARBA" id="ARBA00022692"/>
    </source>
</evidence>
<evidence type="ECO:0000313" key="10">
    <source>
        <dbReference type="EMBL" id="AFZ17511.1"/>
    </source>
</evidence>
<keyword evidence="5 8" id="KW-0812">Transmembrane</keyword>
<dbReference type="STRING" id="1173027.Mic7113_1640"/>
<accession>K9WCH7</accession>
<dbReference type="RefSeq" id="WP_015181667.1">
    <property type="nucleotide sequence ID" value="NC_019738.1"/>
</dbReference>
<evidence type="ECO:0000256" key="1">
    <source>
        <dbReference type="ARBA" id="ARBA00004651"/>
    </source>
</evidence>
<sequence>MTETGVRSRRGGASVPALESGIGRQKSRLATVYSLLPTVVVWAIAILVTAVFLWILSDIIWHGAGQLSWEFLTAAPENAGRRGGIGPILVSTLLILGVCMAVSVPIGIGTAVLLAEFTSEESFFGRLVRRSLDVLAGVPSIVFGLFGNAFFCNVLGLGFSILSGGLTLACMVLPILIRATEEGFRAVPNHYRLSAAALGFSRTTTLWHLLLPAAVPGLMVGLVLGMGRAIAETAALIFTSGYVDRMPESLLDSGRALSIHIFDLSMNVAGGDKNAYASALVLLVVLLLINGTAAWMAQHWLHRRITLL</sequence>
<feature type="domain" description="ABC transmembrane type-1" evidence="9">
    <location>
        <begin position="89"/>
        <end position="293"/>
    </location>
</feature>
<dbReference type="InterPro" id="IPR000515">
    <property type="entry name" value="MetI-like"/>
</dbReference>
<dbReference type="GO" id="GO:0035435">
    <property type="term" value="P:phosphate ion transmembrane transport"/>
    <property type="evidence" value="ECO:0007669"/>
    <property type="project" value="InterPro"/>
</dbReference>
<dbReference type="eggNOG" id="COG0581">
    <property type="taxonomic scope" value="Bacteria"/>
</dbReference>
<feature type="transmembrane region" description="Helical" evidence="8">
    <location>
        <begin position="157"/>
        <end position="177"/>
    </location>
</feature>
<comment type="subcellular location">
    <subcellularLocation>
        <location evidence="1 8">Cell membrane</location>
        <topology evidence="1 8">Multi-pass membrane protein</topology>
    </subcellularLocation>
</comment>
<name>K9WCH7_9CYAN</name>
<dbReference type="EMBL" id="CP003630">
    <property type="protein sequence ID" value="AFZ17511.1"/>
    <property type="molecule type" value="Genomic_DNA"/>
</dbReference>
<dbReference type="SUPFAM" id="SSF161098">
    <property type="entry name" value="MetI-like"/>
    <property type="match status" value="1"/>
</dbReference>
<dbReference type="PANTHER" id="PTHR43470:SF3">
    <property type="entry name" value="PHOSPHATE TRANSPORT SYSTEM PERMEASE PROTEIN PSTA-RELATED"/>
    <property type="match status" value="1"/>
</dbReference>
<evidence type="ECO:0000259" key="9">
    <source>
        <dbReference type="PROSITE" id="PS50928"/>
    </source>
</evidence>
<dbReference type="PANTHER" id="PTHR43470">
    <property type="entry name" value="PHOSPHATE TRANSPORT SYSTEM PERMEASE PROTEIN PSTA-RELATED"/>
    <property type="match status" value="1"/>
</dbReference>
<evidence type="ECO:0000256" key="2">
    <source>
        <dbReference type="ARBA" id="ARBA00007069"/>
    </source>
</evidence>
<dbReference type="NCBIfam" id="TIGR00974">
    <property type="entry name" value="3a0107s02c"/>
    <property type="match status" value="1"/>
</dbReference>
<evidence type="ECO:0000256" key="3">
    <source>
        <dbReference type="ARBA" id="ARBA00022448"/>
    </source>
</evidence>
<feature type="transmembrane region" description="Helical" evidence="8">
    <location>
        <begin position="88"/>
        <end position="114"/>
    </location>
</feature>
<dbReference type="OrthoDB" id="9785113at2"/>
<comment type="similarity">
    <text evidence="2 8">Belongs to the binding-protein-dependent transport system permease family. CysTW subfamily.</text>
</comment>
<evidence type="ECO:0000256" key="4">
    <source>
        <dbReference type="ARBA" id="ARBA00022475"/>
    </source>
</evidence>
<dbReference type="CDD" id="cd06261">
    <property type="entry name" value="TM_PBP2"/>
    <property type="match status" value="1"/>
</dbReference>
<keyword evidence="6 8" id="KW-1133">Transmembrane helix</keyword>
<keyword evidence="11" id="KW-1185">Reference proteome</keyword>
<dbReference type="HOGENOM" id="CLU_033621_2_2_3"/>
<organism evidence="10 11">
    <name type="scientific">Allocoleopsis franciscana PCC 7113</name>
    <dbReference type="NCBI Taxonomy" id="1173027"/>
    <lineage>
        <taxon>Bacteria</taxon>
        <taxon>Bacillati</taxon>
        <taxon>Cyanobacteriota</taxon>
        <taxon>Cyanophyceae</taxon>
        <taxon>Coleofasciculales</taxon>
        <taxon>Coleofasciculaceae</taxon>
        <taxon>Allocoleopsis</taxon>
        <taxon>Allocoleopsis franciscana</taxon>
    </lineage>
</organism>
<evidence type="ECO:0000256" key="6">
    <source>
        <dbReference type="ARBA" id="ARBA00022989"/>
    </source>
</evidence>
<dbReference type="PROSITE" id="PS50928">
    <property type="entry name" value="ABC_TM1"/>
    <property type="match status" value="1"/>
</dbReference>
<feature type="transmembrane region" description="Helical" evidence="8">
    <location>
        <begin position="275"/>
        <end position="297"/>
    </location>
</feature>
<protein>
    <recommendedName>
        <fullName evidence="8">Phosphate transport system permease protein PstA</fullName>
    </recommendedName>
</protein>
<feature type="transmembrane region" description="Helical" evidence="8">
    <location>
        <begin position="209"/>
        <end position="231"/>
    </location>
</feature>
<gene>
    <name evidence="10" type="ORF">Mic7113_1640</name>
</gene>
<keyword evidence="4 8" id="KW-1003">Cell membrane</keyword>
<dbReference type="Gene3D" id="1.10.3720.10">
    <property type="entry name" value="MetI-like"/>
    <property type="match status" value="1"/>
</dbReference>
<evidence type="ECO:0000256" key="8">
    <source>
        <dbReference type="RuleBase" id="RU363043"/>
    </source>
</evidence>
<dbReference type="InterPro" id="IPR005672">
    <property type="entry name" value="Phosphate_PstA"/>
</dbReference>
<evidence type="ECO:0000256" key="7">
    <source>
        <dbReference type="ARBA" id="ARBA00023136"/>
    </source>
</evidence>
<dbReference type="Proteomes" id="UP000010471">
    <property type="component" value="Chromosome"/>
</dbReference>
<dbReference type="InterPro" id="IPR035906">
    <property type="entry name" value="MetI-like_sf"/>
</dbReference>
<dbReference type="PATRIC" id="fig|1173027.3.peg.1815"/>
<dbReference type="GO" id="GO:0005315">
    <property type="term" value="F:phosphate transmembrane transporter activity"/>
    <property type="evidence" value="ECO:0007669"/>
    <property type="project" value="InterPro"/>
</dbReference>
<dbReference type="GO" id="GO:0005886">
    <property type="term" value="C:plasma membrane"/>
    <property type="evidence" value="ECO:0007669"/>
    <property type="project" value="UniProtKB-SubCell"/>
</dbReference>
<dbReference type="Pfam" id="PF00528">
    <property type="entry name" value="BPD_transp_1"/>
    <property type="match status" value="1"/>
</dbReference>
<dbReference type="KEGG" id="mic:Mic7113_1640"/>
<reference evidence="10 11" key="1">
    <citation type="submission" date="2012-06" db="EMBL/GenBank/DDBJ databases">
        <title>Finished chromosome of genome of Microcoleus sp. PCC 7113.</title>
        <authorList>
            <consortium name="US DOE Joint Genome Institute"/>
            <person name="Gugger M."/>
            <person name="Coursin T."/>
            <person name="Rippka R."/>
            <person name="Tandeau De Marsac N."/>
            <person name="Huntemann M."/>
            <person name="Wei C.-L."/>
            <person name="Han J."/>
            <person name="Detter J.C."/>
            <person name="Han C."/>
            <person name="Tapia R."/>
            <person name="Chen A."/>
            <person name="Kyrpides N."/>
            <person name="Mavromatis K."/>
            <person name="Markowitz V."/>
            <person name="Szeto E."/>
            <person name="Ivanova N."/>
            <person name="Pagani I."/>
            <person name="Pati A."/>
            <person name="Goodwin L."/>
            <person name="Nordberg H.P."/>
            <person name="Cantor M.N."/>
            <person name="Hua S.X."/>
            <person name="Woyke T."/>
            <person name="Kerfeld C.A."/>
        </authorList>
    </citation>
    <scope>NUCLEOTIDE SEQUENCE [LARGE SCALE GENOMIC DNA]</scope>
    <source>
        <strain evidence="10 11">PCC 7113</strain>
    </source>
</reference>
<feature type="transmembrane region" description="Helical" evidence="8">
    <location>
        <begin position="134"/>
        <end position="151"/>
    </location>
</feature>
<dbReference type="AlphaFoldDB" id="K9WCH7"/>
<keyword evidence="7 8" id="KW-0472">Membrane</keyword>
<proteinExistence type="inferred from homology"/>
<keyword evidence="3" id="KW-0813">Transport</keyword>